<feature type="transmembrane region" description="Helical" evidence="6">
    <location>
        <begin position="105"/>
        <end position="127"/>
    </location>
</feature>
<dbReference type="CDD" id="cd06579">
    <property type="entry name" value="TM_PBP1_transp_AraH_like"/>
    <property type="match status" value="1"/>
</dbReference>
<evidence type="ECO:0000256" key="4">
    <source>
        <dbReference type="ARBA" id="ARBA00022989"/>
    </source>
</evidence>
<keyword evidence="3 6" id="KW-0812">Transmembrane</keyword>
<gene>
    <name evidence="7" type="ORF">HKX02_21615</name>
</gene>
<evidence type="ECO:0000256" key="3">
    <source>
        <dbReference type="ARBA" id="ARBA00022692"/>
    </source>
</evidence>
<dbReference type="GO" id="GO:0005886">
    <property type="term" value="C:plasma membrane"/>
    <property type="evidence" value="ECO:0007669"/>
    <property type="project" value="UniProtKB-SubCell"/>
</dbReference>
<keyword evidence="4 6" id="KW-1133">Transmembrane helix</keyword>
<feature type="transmembrane region" description="Helical" evidence="6">
    <location>
        <begin position="81"/>
        <end position="99"/>
    </location>
</feature>
<evidence type="ECO:0000256" key="2">
    <source>
        <dbReference type="ARBA" id="ARBA00022475"/>
    </source>
</evidence>
<feature type="transmembrane region" description="Helical" evidence="6">
    <location>
        <begin position="223"/>
        <end position="246"/>
    </location>
</feature>
<dbReference type="RefSeq" id="WP_171319153.1">
    <property type="nucleotide sequence ID" value="NZ_JABFCY010000016.1"/>
</dbReference>
<feature type="transmembrane region" description="Helical" evidence="6">
    <location>
        <begin position="172"/>
        <end position="193"/>
    </location>
</feature>
<protein>
    <submittedName>
        <fullName evidence="7">ABC transporter permease</fullName>
    </submittedName>
</protein>
<keyword evidence="8" id="KW-1185">Reference proteome</keyword>
<feature type="transmembrane region" description="Helical" evidence="6">
    <location>
        <begin position="29"/>
        <end position="50"/>
    </location>
</feature>
<evidence type="ECO:0000313" key="8">
    <source>
        <dbReference type="Proteomes" id="UP000574931"/>
    </source>
</evidence>
<feature type="transmembrane region" description="Helical" evidence="6">
    <location>
        <begin position="278"/>
        <end position="300"/>
    </location>
</feature>
<comment type="subcellular location">
    <subcellularLocation>
        <location evidence="1">Cell membrane</location>
        <topology evidence="1">Multi-pass membrane protein</topology>
    </subcellularLocation>
</comment>
<dbReference type="AlphaFoldDB" id="A0A849KSX7"/>
<organism evidence="7 8">
    <name type="scientific">Ochrobactrum soli</name>
    <dbReference type="NCBI Taxonomy" id="2448455"/>
    <lineage>
        <taxon>Bacteria</taxon>
        <taxon>Pseudomonadati</taxon>
        <taxon>Pseudomonadota</taxon>
        <taxon>Alphaproteobacteria</taxon>
        <taxon>Hyphomicrobiales</taxon>
        <taxon>Brucellaceae</taxon>
        <taxon>Brucella/Ochrobactrum group</taxon>
        <taxon>Ochrobactrum</taxon>
    </lineage>
</organism>
<evidence type="ECO:0000256" key="5">
    <source>
        <dbReference type="ARBA" id="ARBA00023136"/>
    </source>
</evidence>
<reference evidence="7 8" key="1">
    <citation type="submission" date="2020-05" db="EMBL/GenBank/DDBJ databases">
        <title>Draft Genome Sequence of Ochrobactrum soli Isolated from Stable Fly Gut.</title>
        <authorList>
            <person name="Pileggi M.T."/>
            <person name="Vazhakkala L.J."/>
            <person name="Wong C.N."/>
        </authorList>
    </citation>
    <scope>NUCLEOTIDE SEQUENCE [LARGE SCALE GENOMIC DNA]</scope>
    <source>
        <strain evidence="7 8">MTP-C0764</strain>
    </source>
</reference>
<dbReference type="EMBL" id="JABFCY010000016">
    <property type="protein sequence ID" value="NNU62837.1"/>
    <property type="molecule type" value="Genomic_DNA"/>
</dbReference>
<dbReference type="Pfam" id="PF02653">
    <property type="entry name" value="BPD_transp_2"/>
    <property type="match status" value="1"/>
</dbReference>
<dbReference type="InterPro" id="IPR001851">
    <property type="entry name" value="ABC_transp_permease"/>
</dbReference>
<feature type="transmembrane region" description="Helical" evidence="6">
    <location>
        <begin position="134"/>
        <end position="152"/>
    </location>
</feature>
<evidence type="ECO:0000256" key="6">
    <source>
        <dbReference type="SAM" id="Phobius"/>
    </source>
</evidence>
<comment type="caution">
    <text evidence="7">The sequence shown here is derived from an EMBL/GenBank/DDBJ whole genome shotgun (WGS) entry which is preliminary data.</text>
</comment>
<sequence length="328" mass="33892">MIAQANTLQHERGRLMPLLWRAIRSAPPAIFVAAGVIFAALIFVPALMSLPFQMVILRQASPIGLAICAQLLVMRSNSIDLSMGGLFILVNYLVTSAALSGYPTYVIVAAPLIAGCVVGAINGFFVAVFRASSVVVTLAMGVILSGVVLYFSSGSPPGSAGDFVRQLGVGKWGPVPIAVVIWLVVAAILAISLRTLIYGRFIRVIGVNPVAASISGIPVARMLFVSHMFSGFLASLGGLLMAGYIGMGSVKLGIDVVMMSIAGVILGGITFGGGKKGIFGAIVAAYALAFLFNLMTALRFGEPGKLIVQGAVIALASIVASLSAHKEA</sequence>
<name>A0A849KSX7_9HYPH</name>
<evidence type="ECO:0000313" key="7">
    <source>
        <dbReference type="EMBL" id="NNU62837.1"/>
    </source>
</evidence>
<proteinExistence type="predicted"/>
<dbReference type="PANTHER" id="PTHR32196">
    <property type="entry name" value="ABC TRANSPORTER PERMEASE PROTEIN YPHD-RELATED-RELATED"/>
    <property type="match status" value="1"/>
</dbReference>
<keyword evidence="2" id="KW-1003">Cell membrane</keyword>
<feature type="transmembrane region" description="Helical" evidence="6">
    <location>
        <begin position="56"/>
        <end position="74"/>
    </location>
</feature>
<keyword evidence="5 6" id="KW-0472">Membrane</keyword>
<evidence type="ECO:0000256" key="1">
    <source>
        <dbReference type="ARBA" id="ARBA00004651"/>
    </source>
</evidence>
<feature type="transmembrane region" description="Helical" evidence="6">
    <location>
        <begin position="306"/>
        <end position="324"/>
    </location>
</feature>
<accession>A0A849KSX7</accession>
<feature type="transmembrane region" description="Helical" evidence="6">
    <location>
        <begin position="252"/>
        <end position="271"/>
    </location>
</feature>
<dbReference type="Proteomes" id="UP000574931">
    <property type="component" value="Unassembled WGS sequence"/>
</dbReference>
<dbReference type="GO" id="GO:0022857">
    <property type="term" value="F:transmembrane transporter activity"/>
    <property type="evidence" value="ECO:0007669"/>
    <property type="project" value="InterPro"/>
</dbReference>